<accession>A0A195EXU6</accession>
<evidence type="ECO:0000313" key="3">
    <source>
        <dbReference type="Proteomes" id="UP000078541"/>
    </source>
</evidence>
<organism evidence="2 3">
    <name type="scientific">Trachymyrmex septentrionalis</name>
    <dbReference type="NCBI Taxonomy" id="34720"/>
    <lineage>
        <taxon>Eukaryota</taxon>
        <taxon>Metazoa</taxon>
        <taxon>Ecdysozoa</taxon>
        <taxon>Arthropoda</taxon>
        <taxon>Hexapoda</taxon>
        <taxon>Insecta</taxon>
        <taxon>Pterygota</taxon>
        <taxon>Neoptera</taxon>
        <taxon>Endopterygota</taxon>
        <taxon>Hymenoptera</taxon>
        <taxon>Apocrita</taxon>
        <taxon>Aculeata</taxon>
        <taxon>Formicoidea</taxon>
        <taxon>Formicidae</taxon>
        <taxon>Myrmicinae</taxon>
        <taxon>Trachymyrmex</taxon>
    </lineage>
</organism>
<sequence>MHQRNVTRDSAIHPLEGCWPEKPRAHTP</sequence>
<protein>
    <submittedName>
        <fullName evidence="2">Uncharacterized protein</fullName>
    </submittedName>
</protein>
<dbReference type="EMBL" id="KQ981940">
    <property type="protein sequence ID" value="KYN32699.1"/>
    <property type="molecule type" value="Genomic_DNA"/>
</dbReference>
<feature type="region of interest" description="Disordered" evidence="1">
    <location>
        <begin position="1"/>
        <end position="28"/>
    </location>
</feature>
<dbReference type="AlphaFoldDB" id="A0A195EXU6"/>
<evidence type="ECO:0000313" key="2">
    <source>
        <dbReference type="EMBL" id="KYN32699.1"/>
    </source>
</evidence>
<dbReference type="Proteomes" id="UP000078541">
    <property type="component" value="Unassembled WGS sequence"/>
</dbReference>
<feature type="compositionally biased region" description="Basic and acidic residues" evidence="1">
    <location>
        <begin position="1"/>
        <end position="11"/>
    </location>
</feature>
<gene>
    <name evidence="2" type="ORF">ALC56_12978</name>
</gene>
<keyword evidence="3" id="KW-1185">Reference proteome</keyword>
<evidence type="ECO:0000256" key="1">
    <source>
        <dbReference type="SAM" id="MobiDB-lite"/>
    </source>
</evidence>
<name>A0A195EXU6_9HYME</name>
<reference evidence="2 3" key="1">
    <citation type="submission" date="2016-03" db="EMBL/GenBank/DDBJ databases">
        <title>Trachymyrmex septentrionalis WGS genome.</title>
        <authorList>
            <person name="Nygaard S."/>
            <person name="Hu H."/>
            <person name="Boomsma J."/>
            <person name="Zhang G."/>
        </authorList>
    </citation>
    <scope>NUCLEOTIDE SEQUENCE [LARGE SCALE GENOMIC DNA]</scope>
    <source>
        <strain evidence="2">Tsep2-gDNA-1</strain>
        <tissue evidence="2">Whole body</tissue>
    </source>
</reference>
<feature type="compositionally biased region" description="Basic and acidic residues" evidence="1">
    <location>
        <begin position="19"/>
        <end position="28"/>
    </location>
</feature>
<proteinExistence type="predicted"/>